<evidence type="ECO:0000313" key="2">
    <source>
        <dbReference type="Proteomes" id="UP000245444"/>
    </source>
</evidence>
<dbReference type="RefSeq" id="WP_109960393.1">
    <property type="nucleotide sequence ID" value="NZ_CP029553.1"/>
</dbReference>
<dbReference type="Pfam" id="PF07704">
    <property type="entry name" value="PSK_trans_fac"/>
    <property type="match status" value="1"/>
</dbReference>
<gene>
    <name evidence="1" type="ORF">DK419_18520</name>
</gene>
<dbReference type="Proteomes" id="UP000245444">
    <property type="component" value="Chromosome"/>
</dbReference>
<sequence length="89" mass="9939">MAKRLIIDDDEIVDIAERMARRLGTTPNDVVTRLLREAEPRASAEISLTPAQQADYDALRALVKDVARFRQPGATSDHSDFYDENGLPV</sequence>
<protein>
    <recommendedName>
        <fullName evidence="3">Transcription factor</fullName>
    </recommendedName>
</protein>
<proteinExistence type="predicted"/>
<dbReference type="AlphaFoldDB" id="A0A2U8WRE5"/>
<name>A0A2U8WRE5_9HYPH</name>
<keyword evidence="2" id="KW-1185">Reference proteome</keyword>
<reference evidence="1 2" key="1">
    <citation type="submission" date="2018-05" db="EMBL/GenBank/DDBJ databases">
        <title>Complete Genome Sequence of Methylobacterium sp. 17Sr1-28.</title>
        <authorList>
            <person name="Srinivasan S."/>
        </authorList>
    </citation>
    <scope>NUCLEOTIDE SEQUENCE [LARGE SCALE GENOMIC DNA]</scope>
    <source>
        <strain evidence="1 2">17Sr1-28</strain>
    </source>
</reference>
<evidence type="ECO:0008006" key="3">
    <source>
        <dbReference type="Google" id="ProtNLM"/>
    </source>
</evidence>
<accession>A0A2U8WRE5</accession>
<dbReference type="EMBL" id="CP029553">
    <property type="protein sequence ID" value="AWN48078.1"/>
    <property type="molecule type" value="Genomic_DNA"/>
</dbReference>
<dbReference type="OrthoDB" id="7998884at2"/>
<dbReference type="InterPro" id="IPR011660">
    <property type="entry name" value="VapB-like"/>
</dbReference>
<evidence type="ECO:0000313" key="1">
    <source>
        <dbReference type="EMBL" id="AWN48078.1"/>
    </source>
</evidence>
<organism evidence="1 2">
    <name type="scientific">Methylobacterium terrae</name>
    <dbReference type="NCBI Taxonomy" id="2202827"/>
    <lineage>
        <taxon>Bacteria</taxon>
        <taxon>Pseudomonadati</taxon>
        <taxon>Pseudomonadota</taxon>
        <taxon>Alphaproteobacteria</taxon>
        <taxon>Hyphomicrobiales</taxon>
        <taxon>Methylobacteriaceae</taxon>
        <taxon>Methylobacterium</taxon>
    </lineage>
</organism>
<dbReference type="KEGG" id="mtea:DK419_18520"/>